<dbReference type="Proteomes" id="UP001278766">
    <property type="component" value="Unassembled WGS sequence"/>
</dbReference>
<accession>A0AAE0HMS8</accession>
<evidence type="ECO:0000313" key="3">
    <source>
        <dbReference type="Proteomes" id="UP001278766"/>
    </source>
</evidence>
<protein>
    <submittedName>
        <fullName evidence="2">Uncharacterized protein</fullName>
    </submittedName>
</protein>
<keyword evidence="3" id="KW-1185">Reference proteome</keyword>
<organism evidence="2 3">
    <name type="scientific">Chaetomium fimeti</name>
    <dbReference type="NCBI Taxonomy" id="1854472"/>
    <lineage>
        <taxon>Eukaryota</taxon>
        <taxon>Fungi</taxon>
        <taxon>Dikarya</taxon>
        <taxon>Ascomycota</taxon>
        <taxon>Pezizomycotina</taxon>
        <taxon>Sordariomycetes</taxon>
        <taxon>Sordariomycetidae</taxon>
        <taxon>Sordariales</taxon>
        <taxon>Chaetomiaceae</taxon>
        <taxon>Chaetomium</taxon>
    </lineage>
</organism>
<comment type="caution">
    <text evidence="2">The sequence shown here is derived from an EMBL/GenBank/DDBJ whole genome shotgun (WGS) entry which is preliminary data.</text>
</comment>
<dbReference type="EMBL" id="JAUEPN010000002">
    <property type="protein sequence ID" value="KAK3299425.1"/>
    <property type="molecule type" value="Genomic_DNA"/>
</dbReference>
<feature type="region of interest" description="Disordered" evidence="1">
    <location>
        <begin position="1"/>
        <end position="31"/>
    </location>
</feature>
<feature type="compositionally biased region" description="Basic residues" evidence="1">
    <location>
        <begin position="16"/>
        <end position="31"/>
    </location>
</feature>
<name>A0AAE0HMS8_9PEZI</name>
<dbReference type="GeneID" id="87834586"/>
<gene>
    <name evidence="2" type="ORF">B0H64DRAFT_100125</name>
</gene>
<dbReference type="AlphaFoldDB" id="A0AAE0HMS8"/>
<proteinExistence type="predicted"/>
<dbReference type="RefSeq" id="XP_062662939.1">
    <property type="nucleotide sequence ID" value="XM_062797638.1"/>
</dbReference>
<evidence type="ECO:0000313" key="2">
    <source>
        <dbReference type="EMBL" id="KAK3299425.1"/>
    </source>
</evidence>
<reference evidence="2" key="2">
    <citation type="submission" date="2023-06" db="EMBL/GenBank/DDBJ databases">
        <authorList>
            <consortium name="Lawrence Berkeley National Laboratory"/>
            <person name="Haridas S."/>
            <person name="Hensen N."/>
            <person name="Bonometti L."/>
            <person name="Westerberg I."/>
            <person name="Brannstrom I.O."/>
            <person name="Guillou S."/>
            <person name="Cros-Aarteil S."/>
            <person name="Calhoun S."/>
            <person name="Kuo A."/>
            <person name="Mondo S."/>
            <person name="Pangilinan J."/>
            <person name="Riley R."/>
            <person name="Labutti K."/>
            <person name="Andreopoulos B."/>
            <person name="Lipzen A."/>
            <person name="Chen C."/>
            <person name="Yanf M."/>
            <person name="Daum C."/>
            <person name="Ng V."/>
            <person name="Clum A."/>
            <person name="Steindorff A."/>
            <person name="Ohm R."/>
            <person name="Martin F."/>
            <person name="Silar P."/>
            <person name="Natvig D."/>
            <person name="Lalanne C."/>
            <person name="Gautier V."/>
            <person name="Ament-Velasquez S.L."/>
            <person name="Kruys A."/>
            <person name="Hutchinson M.I."/>
            <person name="Powell A.J."/>
            <person name="Barry K."/>
            <person name="Miller A.N."/>
            <person name="Grigoriev I.V."/>
            <person name="Debuchy R."/>
            <person name="Gladieux P."/>
            <person name="Thoren M.H."/>
            <person name="Johannesson H."/>
        </authorList>
    </citation>
    <scope>NUCLEOTIDE SEQUENCE</scope>
    <source>
        <strain evidence="2">CBS 168.71</strain>
    </source>
</reference>
<reference evidence="2" key="1">
    <citation type="journal article" date="2023" name="Mol. Phylogenet. Evol.">
        <title>Genome-scale phylogeny and comparative genomics of the fungal order Sordariales.</title>
        <authorList>
            <person name="Hensen N."/>
            <person name="Bonometti L."/>
            <person name="Westerberg I."/>
            <person name="Brannstrom I.O."/>
            <person name="Guillou S."/>
            <person name="Cros-Aarteil S."/>
            <person name="Calhoun S."/>
            <person name="Haridas S."/>
            <person name="Kuo A."/>
            <person name="Mondo S."/>
            <person name="Pangilinan J."/>
            <person name="Riley R."/>
            <person name="LaButti K."/>
            <person name="Andreopoulos B."/>
            <person name="Lipzen A."/>
            <person name="Chen C."/>
            <person name="Yan M."/>
            <person name="Daum C."/>
            <person name="Ng V."/>
            <person name="Clum A."/>
            <person name="Steindorff A."/>
            <person name="Ohm R.A."/>
            <person name="Martin F."/>
            <person name="Silar P."/>
            <person name="Natvig D.O."/>
            <person name="Lalanne C."/>
            <person name="Gautier V."/>
            <person name="Ament-Velasquez S.L."/>
            <person name="Kruys A."/>
            <person name="Hutchinson M.I."/>
            <person name="Powell A.J."/>
            <person name="Barry K."/>
            <person name="Miller A.N."/>
            <person name="Grigoriev I.V."/>
            <person name="Debuchy R."/>
            <person name="Gladieux P."/>
            <person name="Hiltunen Thoren M."/>
            <person name="Johannesson H."/>
        </authorList>
    </citation>
    <scope>NUCLEOTIDE SEQUENCE</scope>
    <source>
        <strain evidence="2">CBS 168.71</strain>
    </source>
</reference>
<sequence>MNLRPENDTSAAPPRRPPRPHRLNPSRHHAQWRRMSWRGGKTCRDFSPRELIHCRGELDAAGRGRTPNASDEMPRLCQPPAFLRRQLRISRAQPIKAGFLELHHASEGPYRTWHYLAFPCRSEHRGRWAGLRLRSLSSCHCPCRRSERPGQRPVAALAQTSPVRQGLWWNEQAPASGRSEESKTRCICQPTGAPARGARQSRRFQVPAASQPPLSTTRFTFFVCH</sequence>
<evidence type="ECO:0000256" key="1">
    <source>
        <dbReference type="SAM" id="MobiDB-lite"/>
    </source>
</evidence>